<evidence type="ECO:0000256" key="7">
    <source>
        <dbReference type="ARBA" id="ARBA00031257"/>
    </source>
</evidence>
<comment type="subunit">
    <text evidence="8">Component of the Mediator complex.</text>
</comment>
<proteinExistence type="inferred from homology"/>
<evidence type="ECO:0000256" key="4">
    <source>
        <dbReference type="ARBA" id="ARBA00023015"/>
    </source>
</evidence>
<keyword evidence="6 8" id="KW-0539">Nucleus</keyword>
<dbReference type="GO" id="GO:0070847">
    <property type="term" value="C:core mediator complex"/>
    <property type="evidence" value="ECO:0007669"/>
    <property type="project" value="TreeGrafter"/>
</dbReference>
<dbReference type="InterPro" id="IPR019258">
    <property type="entry name" value="Mediator_Med4"/>
</dbReference>
<accession>A0A0J0XGS4</accession>
<evidence type="ECO:0000256" key="6">
    <source>
        <dbReference type="ARBA" id="ARBA00023242"/>
    </source>
</evidence>
<keyword evidence="8" id="KW-0010">Activator</keyword>
<keyword evidence="5 8" id="KW-0804">Transcription</keyword>
<keyword evidence="11" id="KW-1185">Reference proteome</keyword>
<dbReference type="RefSeq" id="XP_018276791.1">
    <property type="nucleotide sequence ID" value="XM_018425016.1"/>
</dbReference>
<organism evidence="10 11">
    <name type="scientific">Cutaneotrichosporon oleaginosum</name>
    <dbReference type="NCBI Taxonomy" id="879819"/>
    <lineage>
        <taxon>Eukaryota</taxon>
        <taxon>Fungi</taxon>
        <taxon>Dikarya</taxon>
        <taxon>Basidiomycota</taxon>
        <taxon>Agaricomycotina</taxon>
        <taxon>Tremellomycetes</taxon>
        <taxon>Trichosporonales</taxon>
        <taxon>Trichosporonaceae</taxon>
        <taxon>Cutaneotrichosporon</taxon>
    </lineage>
</organism>
<comment type="subcellular location">
    <subcellularLocation>
        <location evidence="1 8">Nucleus</location>
    </subcellularLocation>
</comment>
<dbReference type="GO" id="GO:0003712">
    <property type="term" value="F:transcription coregulator activity"/>
    <property type="evidence" value="ECO:0007669"/>
    <property type="project" value="InterPro"/>
</dbReference>
<evidence type="ECO:0000256" key="2">
    <source>
        <dbReference type="ARBA" id="ARBA00009626"/>
    </source>
</evidence>
<keyword evidence="4 8" id="KW-0805">Transcription regulation</keyword>
<gene>
    <name evidence="8" type="primary">MED4</name>
    <name evidence="10" type="ORF">CC85DRAFT_297572</name>
</gene>
<evidence type="ECO:0000313" key="10">
    <source>
        <dbReference type="EMBL" id="KLT40300.1"/>
    </source>
</evidence>
<feature type="coiled-coil region" evidence="9">
    <location>
        <begin position="46"/>
        <end position="104"/>
    </location>
</feature>
<dbReference type="GO" id="GO:0006357">
    <property type="term" value="P:regulation of transcription by RNA polymerase II"/>
    <property type="evidence" value="ECO:0007669"/>
    <property type="project" value="InterPro"/>
</dbReference>
<comment type="similarity">
    <text evidence="2 8">Belongs to the Mediator complex subunit 4 family.</text>
</comment>
<dbReference type="GeneID" id="28985619"/>
<dbReference type="Proteomes" id="UP000053611">
    <property type="component" value="Unassembled WGS sequence"/>
</dbReference>
<evidence type="ECO:0000256" key="8">
    <source>
        <dbReference type="RuleBase" id="RU364141"/>
    </source>
</evidence>
<evidence type="ECO:0000256" key="9">
    <source>
        <dbReference type="SAM" id="Coils"/>
    </source>
</evidence>
<dbReference type="Pfam" id="PF10018">
    <property type="entry name" value="Med4"/>
    <property type="match status" value="1"/>
</dbReference>
<dbReference type="PANTHER" id="PTHR13208:SF2">
    <property type="entry name" value="MEDIATOR OF RNA POLYMERASE II TRANSCRIPTION SUBUNIT 4"/>
    <property type="match status" value="1"/>
</dbReference>
<comment type="function">
    <text evidence="8">Component of the Mediator complex, a coactivator involved in the regulated transcription of nearly all RNA polymerase II-dependent genes. Mediator functions as a bridge to convey information from gene-specific regulatory proteins to the basal RNA polymerase II transcription machinery. Mediator is recruited to promoters by direct interactions with regulatory proteins and serves as a scaffold for the assembly of a functional preinitiation complex with RNA polymerase II and the general transcription factors.</text>
</comment>
<dbReference type="OrthoDB" id="1929813at2759"/>
<dbReference type="AlphaFoldDB" id="A0A0J0XGS4"/>
<evidence type="ECO:0000313" key="11">
    <source>
        <dbReference type="Proteomes" id="UP000053611"/>
    </source>
</evidence>
<dbReference type="GO" id="GO:0016592">
    <property type="term" value="C:mediator complex"/>
    <property type="evidence" value="ECO:0007669"/>
    <property type="project" value="InterPro"/>
</dbReference>
<dbReference type="PANTHER" id="PTHR13208">
    <property type="entry name" value="MEDIATOR OF RNA POLYMERASE II TRANSCRIPTION SUBUNIT 4"/>
    <property type="match status" value="1"/>
</dbReference>
<protein>
    <recommendedName>
        <fullName evidence="3 8">Mediator of RNA polymerase II transcription subunit 4</fullName>
    </recommendedName>
    <alternativeName>
        <fullName evidence="7 8">Mediator complex subunit 4</fullName>
    </alternativeName>
</protein>
<evidence type="ECO:0000256" key="3">
    <source>
        <dbReference type="ARBA" id="ARBA00020629"/>
    </source>
</evidence>
<sequence>MTATLTDPPIRTSLLLALTTQGALLNELFAALPSSSSDIPALHASLVQSSAQLDALAADAEEHQRAWAALLVQKAEVEGLERRIRSLLRELESGRVELETLVDEGRRVSESIALSENDPVGVPVLLAHAHALARTTSAPVSSLLAPVDRAQATPWPNETQMRQGLLWQLGGSMSGMGDVGVIGEDREDEQLGERIEVVHEEQTRRYNDQAVFKLDLNSDDSDDE</sequence>
<keyword evidence="9" id="KW-0175">Coiled coil</keyword>
<name>A0A0J0XGS4_9TREE</name>
<dbReference type="EMBL" id="KQ087237">
    <property type="protein sequence ID" value="KLT40300.1"/>
    <property type="molecule type" value="Genomic_DNA"/>
</dbReference>
<evidence type="ECO:0000256" key="1">
    <source>
        <dbReference type="ARBA" id="ARBA00004123"/>
    </source>
</evidence>
<reference evidence="10 11" key="1">
    <citation type="submission" date="2015-03" db="EMBL/GenBank/DDBJ databases">
        <title>Genomics and transcriptomics of the oil-accumulating basidiomycete yeast T. oleaginosus allow insights into substrate utilization and the diverse evolutionary trajectories of mating systems in fungi.</title>
        <authorList>
            <consortium name="DOE Joint Genome Institute"/>
            <person name="Kourist R."/>
            <person name="Kracht O."/>
            <person name="Bracharz F."/>
            <person name="Lipzen A."/>
            <person name="Nolan M."/>
            <person name="Ohm R."/>
            <person name="Grigoriev I."/>
            <person name="Sun S."/>
            <person name="Heitman J."/>
            <person name="Bruck T."/>
            <person name="Nowrousian M."/>
        </authorList>
    </citation>
    <scope>NUCLEOTIDE SEQUENCE [LARGE SCALE GENOMIC DNA]</scope>
    <source>
        <strain evidence="10 11">IBC0246</strain>
    </source>
</reference>
<dbReference type="STRING" id="879819.A0A0J0XGS4"/>
<evidence type="ECO:0000256" key="5">
    <source>
        <dbReference type="ARBA" id="ARBA00023163"/>
    </source>
</evidence>